<name>A0A0U1KZ62_9FIRM</name>
<protein>
    <submittedName>
        <fullName evidence="1">Uncharacterized protein</fullName>
    </submittedName>
</protein>
<gene>
    <name evidence="1" type="ORF">SpAn4DRAFT_3170</name>
</gene>
<proteinExistence type="predicted"/>
<sequence>MFAAFPGRFVDLSQWAEFEPNDLFTTNRGINWLLYMVVNLNKNISEYEKHIELGIGK</sequence>
<dbReference type="Proteomes" id="UP000049855">
    <property type="component" value="Unassembled WGS sequence"/>
</dbReference>
<reference evidence="2" key="1">
    <citation type="submission" date="2015-03" db="EMBL/GenBank/DDBJ databases">
        <authorList>
            <person name="Nijsse Bart"/>
        </authorList>
    </citation>
    <scope>NUCLEOTIDE SEQUENCE [LARGE SCALE GENOMIC DNA]</scope>
</reference>
<accession>A0A0U1KZ62</accession>
<dbReference type="EMBL" id="CTRP01000011">
    <property type="protein sequence ID" value="CQR72710.1"/>
    <property type="molecule type" value="Genomic_DNA"/>
</dbReference>
<keyword evidence="2" id="KW-1185">Reference proteome</keyword>
<evidence type="ECO:0000313" key="1">
    <source>
        <dbReference type="EMBL" id="CQR72710.1"/>
    </source>
</evidence>
<organism evidence="1 2">
    <name type="scientific">Sporomusa ovata</name>
    <dbReference type="NCBI Taxonomy" id="2378"/>
    <lineage>
        <taxon>Bacteria</taxon>
        <taxon>Bacillati</taxon>
        <taxon>Bacillota</taxon>
        <taxon>Negativicutes</taxon>
        <taxon>Selenomonadales</taxon>
        <taxon>Sporomusaceae</taxon>
        <taxon>Sporomusa</taxon>
    </lineage>
</organism>
<dbReference type="AlphaFoldDB" id="A0A0U1KZ62"/>
<evidence type="ECO:0000313" key="2">
    <source>
        <dbReference type="Proteomes" id="UP000049855"/>
    </source>
</evidence>